<organism evidence="2 3">
    <name type="scientific">Macrostomum lignano</name>
    <dbReference type="NCBI Taxonomy" id="282301"/>
    <lineage>
        <taxon>Eukaryota</taxon>
        <taxon>Metazoa</taxon>
        <taxon>Spiralia</taxon>
        <taxon>Lophotrochozoa</taxon>
        <taxon>Platyhelminthes</taxon>
        <taxon>Rhabditophora</taxon>
        <taxon>Macrostomorpha</taxon>
        <taxon>Macrostomida</taxon>
        <taxon>Macrostomidae</taxon>
        <taxon>Macrostomum</taxon>
    </lineage>
</organism>
<dbReference type="Proteomes" id="UP000095280">
    <property type="component" value="Unplaced"/>
</dbReference>
<feature type="region of interest" description="Disordered" evidence="1">
    <location>
        <begin position="483"/>
        <end position="505"/>
    </location>
</feature>
<dbReference type="WBParaSite" id="maker-unitig_36524-snap-gene-0.2-mRNA-1">
    <property type="protein sequence ID" value="maker-unitig_36524-snap-gene-0.2-mRNA-1"/>
    <property type="gene ID" value="maker-unitig_36524-snap-gene-0.2"/>
</dbReference>
<evidence type="ECO:0000313" key="2">
    <source>
        <dbReference type="Proteomes" id="UP000095280"/>
    </source>
</evidence>
<reference evidence="3" key="1">
    <citation type="submission" date="2016-11" db="UniProtKB">
        <authorList>
            <consortium name="WormBaseParasite"/>
        </authorList>
    </citation>
    <scope>IDENTIFICATION</scope>
</reference>
<evidence type="ECO:0000256" key="1">
    <source>
        <dbReference type="SAM" id="MobiDB-lite"/>
    </source>
</evidence>
<feature type="region of interest" description="Disordered" evidence="1">
    <location>
        <begin position="280"/>
        <end position="299"/>
    </location>
</feature>
<sequence>LPNGRWNLNNDCDVKTGPAIPGICNERRLQLACELVELRPDSASSEGLGGGRPYWSSLHRVRHGSRLERSCRSVQKPRFANTHLTSTHPPHLRATHLTSAHPPHLPPVKLPNSPQSRERLPITGRPYKPNPSDPTENTTVEQLNCKPGDRLINCNWQSASGCYEVHNRLAVACNLWRPHPSRCRVPRWSAIVRKPESARHQCHQFDERAAVDVTMPLKCARKVQSLFQHCAAVSGETAQYTQYHLLMRFLRRKEFNWQLCATANEFRFVLADWLRRPWRPASPSAGRTSSPPRAQSIGHSGGVSVVEIYRGRLTGGNFTDGQNLGSVESAPFSMPRWCCAEPQILTSSWLVVNSCWPPTSAECHSTYCTELTVMSVVKFSPSRVLRVNRATTIVLARAAPVIGCRRIEHQDNGEFGLLEEDSDLQTGVRHGLLEIWLDRSAVELRLATKATTDRTLARQPGSRSIATASESALADRPILRAFRPSQREGPGSNLRSKTGPTPVPPSCGAIAATALVAMTNTVGYPKPVVEKYRIDSLCAANSRSQSEELTL</sequence>
<keyword evidence="2" id="KW-1185">Reference proteome</keyword>
<name>A0A1I8FIT1_9PLAT</name>
<feature type="region of interest" description="Disordered" evidence="1">
    <location>
        <begin position="82"/>
        <end position="139"/>
    </location>
</feature>
<dbReference type="AlphaFoldDB" id="A0A1I8FIT1"/>
<proteinExistence type="predicted"/>
<accession>A0A1I8FIT1</accession>
<protein>
    <submittedName>
        <fullName evidence="3">SRCR domain-containing protein</fullName>
    </submittedName>
</protein>
<evidence type="ECO:0000313" key="3">
    <source>
        <dbReference type="WBParaSite" id="maker-unitig_36524-snap-gene-0.2-mRNA-1"/>
    </source>
</evidence>